<feature type="domain" description="Gfo/Idh/MocA-like oxidoreductase N-terminal" evidence="3">
    <location>
        <begin position="8"/>
        <end position="124"/>
    </location>
</feature>
<evidence type="ECO:0000313" key="5">
    <source>
        <dbReference type="EMBL" id="PHK99289.1"/>
    </source>
</evidence>
<proteinExistence type="inferred from homology"/>
<evidence type="ECO:0000256" key="1">
    <source>
        <dbReference type="ARBA" id="ARBA00010928"/>
    </source>
</evidence>
<dbReference type="InterPro" id="IPR000683">
    <property type="entry name" value="Gfo/Idh/MocA-like_OxRdtase_N"/>
</dbReference>
<dbReference type="GO" id="GO:0016491">
    <property type="term" value="F:oxidoreductase activity"/>
    <property type="evidence" value="ECO:0007669"/>
    <property type="project" value="UniProtKB-KW"/>
</dbReference>
<dbReference type="PANTHER" id="PTHR22604">
    <property type="entry name" value="OXIDOREDUCTASES"/>
    <property type="match status" value="1"/>
</dbReference>
<evidence type="ECO:0000259" key="3">
    <source>
        <dbReference type="Pfam" id="PF01408"/>
    </source>
</evidence>
<dbReference type="Pfam" id="PF22725">
    <property type="entry name" value="GFO_IDH_MocA_C3"/>
    <property type="match status" value="1"/>
</dbReference>
<dbReference type="SUPFAM" id="SSF51735">
    <property type="entry name" value="NAD(P)-binding Rossmann-fold domains"/>
    <property type="match status" value="1"/>
</dbReference>
<reference evidence="5 6" key="1">
    <citation type="submission" date="2017-10" db="EMBL/GenBank/DDBJ databases">
        <title>The draft genome sequence of Lewinella marina KCTC 32374.</title>
        <authorList>
            <person name="Wang K."/>
        </authorList>
    </citation>
    <scope>NUCLEOTIDE SEQUENCE [LARGE SCALE GENOMIC DNA]</scope>
    <source>
        <strain evidence="5 6">MKG-38</strain>
    </source>
</reference>
<accession>A0A2G0CH36</accession>
<evidence type="ECO:0000256" key="2">
    <source>
        <dbReference type="ARBA" id="ARBA00023002"/>
    </source>
</evidence>
<feature type="domain" description="GFO/IDH/MocA-like oxidoreductase" evidence="4">
    <location>
        <begin position="136"/>
        <end position="253"/>
    </location>
</feature>
<evidence type="ECO:0000313" key="6">
    <source>
        <dbReference type="Proteomes" id="UP000226437"/>
    </source>
</evidence>
<keyword evidence="2" id="KW-0560">Oxidoreductase</keyword>
<dbReference type="EMBL" id="PDLO01000002">
    <property type="protein sequence ID" value="PHK99289.1"/>
    <property type="molecule type" value="Genomic_DNA"/>
</dbReference>
<dbReference type="Gene3D" id="3.40.50.720">
    <property type="entry name" value="NAD(P)-binding Rossmann-like Domain"/>
    <property type="match status" value="1"/>
</dbReference>
<dbReference type="InterPro" id="IPR050984">
    <property type="entry name" value="Gfo/Idh/MocA_domain"/>
</dbReference>
<dbReference type="SUPFAM" id="SSF55347">
    <property type="entry name" value="Glyceraldehyde-3-phosphate dehydrogenase-like, C-terminal domain"/>
    <property type="match status" value="1"/>
</dbReference>
<gene>
    <name evidence="5" type="ORF">CGL56_07490</name>
</gene>
<organism evidence="5 6">
    <name type="scientific">Neolewinella marina</name>
    <dbReference type="NCBI Taxonomy" id="438751"/>
    <lineage>
        <taxon>Bacteria</taxon>
        <taxon>Pseudomonadati</taxon>
        <taxon>Bacteroidota</taxon>
        <taxon>Saprospiria</taxon>
        <taxon>Saprospirales</taxon>
        <taxon>Lewinellaceae</taxon>
        <taxon>Neolewinella</taxon>
    </lineage>
</organism>
<dbReference type="Pfam" id="PF01408">
    <property type="entry name" value="GFO_IDH_MocA"/>
    <property type="match status" value="1"/>
</dbReference>
<dbReference type="GO" id="GO:0000166">
    <property type="term" value="F:nucleotide binding"/>
    <property type="evidence" value="ECO:0007669"/>
    <property type="project" value="InterPro"/>
</dbReference>
<sequence>MPAAIATFHWAILGLGKIARKFAEDLQHLPDAHLVAVGSRSLERAQAFASDFGAEHAAGSYVEVFEGPRIDAVYIATPHSGHRELTLMCLERGVPVLCEKPLGLNYTEVEEMVATARRTGTYLMEALWSCFIPAIVEMKRAVNEGAIGTLEGVRADFGFRGVPRESFDRDRLYNPVLGGGALLDIGIYPIWLAQFLFGAPEEIRATARLTELGADVDTQVTLRYPGGQLAHCYSTLLGTTKTDALLLGSEGELHIHSRFHHPQGFSVLNGNDVPPVNHYHRFVGHGYQFEAAAVMADVRAGRGESATWSLDDSLLLHRTLTAVRQQIGVVYPGE</sequence>
<dbReference type="Gene3D" id="3.30.360.10">
    <property type="entry name" value="Dihydrodipicolinate Reductase, domain 2"/>
    <property type="match status" value="1"/>
</dbReference>
<name>A0A2G0CH36_9BACT</name>
<comment type="caution">
    <text evidence="5">The sequence shown here is derived from an EMBL/GenBank/DDBJ whole genome shotgun (WGS) entry which is preliminary data.</text>
</comment>
<dbReference type="AlphaFoldDB" id="A0A2G0CH36"/>
<dbReference type="Proteomes" id="UP000226437">
    <property type="component" value="Unassembled WGS sequence"/>
</dbReference>
<dbReference type="OrthoDB" id="9795543at2"/>
<dbReference type="InterPro" id="IPR055170">
    <property type="entry name" value="GFO_IDH_MocA-like_dom"/>
</dbReference>
<dbReference type="PANTHER" id="PTHR22604:SF105">
    <property type="entry name" value="TRANS-1,2-DIHYDROBENZENE-1,2-DIOL DEHYDROGENASE"/>
    <property type="match status" value="1"/>
</dbReference>
<dbReference type="RefSeq" id="WP_099105904.1">
    <property type="nucleotide sequence ID" value="NZ_JAATJF010000002.1"/>
</dbReference>
<protein>
    <submittedName>
        <fullName evidence="5">Oxidoreductase</fullName>
    </submittedName>
</protein>
<evidence type="ECO:0000259" key="4">
    <source>
        <dbReference type="Pfam" id="PF22725"/>
    </source>
</evidence>
<keyword evidence="6" id="KW-1185">Reference proteome</keyword>
<dbReference type="InterPro" id="IPR036291">
    <property type="entry name" value="NAD(P)-bd_dom_sf"/>
</dbReference>
<comment type="similarity">
    <text evidence="1">Belongs to the Gfo/Idh/MocA family.</text>
</comment>